<dbReference type="Proteomes" id="UP000827872">
    <property type="component" value="Linkage Group LG14"/>
</dbReference>
<comment type="caution">
    <text evidence="1">The sequence shown here is derived from an EMBL/GenBank/DDBJ whole genome shotgun (WGS) entry which is preliminary data.</text>
</comment>
<organism evidence="1 2">
    <name type="scientific">Sphaerodactylus townsendi</name>
    <dbReference type="NCBI Taxonomy" id="933632"/>
    <lineage>
        <taxon>Eukaryota</taxon>
        <taxon>Metazoa</taxon>
        <taxon>Chordata</taxon>
        <taxon>Craniata</taxon>
        <taxon>Vertebrata</taxon>
        <taxon>Euteleostomi</taxon>
        <taxon>Lepidosauria</taxon>
        <taxon>Squamata</taxon>
        <taxon>Bifurcata</taxon>
        <taxon>Gekkota</taxon>
        <taxon>Sphaerodactylidae</taxon>
        <taxon>Sphaerodactylus</taxon>
    </lineage>
</organism>
<keyword evidence="2" id="KW-1185">Reference proteome</keyword>
<protein>
    <submittedName>
        <fullName evidence="1">Uncharacterized protein</fullName>
    </submittedName>
</protein>
<evidence type="ECO:0000313" key="1">
    <source>
        <dbReference type="EMBL" id="KAH7989572.1"/>
    </source>
</evidence>
<reference evidence="1" key="1">
    <citation type="submission" date="2021-08" db="EMBL/GenBank/DDBJ databases">
        <title>The first chromosome-level gecko genome reveals the dynamic sex chromosomes of Neotropical dwarf geckos (Sphaerodactylidae: Sphaerodactylus).</title>
        <authorList>
            <person name="Pinto B.J."/>
            <person name="Keating S.E."/>
            <person name="Gamble T."/>
        </authorList>
    </citation>
    <scope>NUCLEOTIDE SEQUENCE</scope>
    <source>
        <strain evidence="1">TG3544</strain>
    </source>
</reference>
<accession>A0ACB8EC01</accession>
<gene>
    <name evidence="1" type="ORF">K3G42_011157</name>
</gene>
<sequence>MGEPPGMEAAPGSVLCRLQFLEDSDPFSCAAFPEPRRAPVQPVLEALPLAAQLPAMHRLLAAPLPWHLKPLQNGLFFIENRNQQLLDLC</sequence>
<name>A0ACB8EC01_9SAUR</name>
<proteinExistence type="predicted"/>
<dbReference type="EMBL" id="CM037627">
    <property type="protein sequence ID" value="KAH7989572.1"/>
    <property type="molecule type" value="Genomic_DNA"/>
</dbReference>
<evidence type="ECO:0000313" key="2">
    <source>
        <dbReference type="Proteomes" id="UP000827872"/>
    </source>
</evidence>